<dbReference type="InterPro" id="IPR014883">
    <property type="entry name" value="VRR_NUC"/>
</dbReference>
<keyword evidence="3" id="KW-0378">Hydrolase</keyword>
<evidence type="ECO:0000256" key="2">
    <source>
        <dbReference type="ARBA" id="ARBA00022722"/>
    </source>
</evidence>
<dbReference type="SMART" id="SM00990">
    <property type="entry name" value="VRR_NUC"/>
    <property type="match status" value="1"/>
</dbReference>
<dbReference type="AlphaFoldDB" id="A0A1L7AL59"/>
<dbReference type="RefSeq" id="WP_075800234.1">
    <property type="nucleotide sequence ID" value="NZ_CP015584.1"/>
</dbReference>
<accession>A0A1L7AL59</accession>
<evidence type="ECO:0000313" key="5">
    <source>
        <dbReference type="EMBL" id="APT59522.1"/>
    </source>
</evidence>
<name>A0A1L7AL59_9PROT</name>
<sequence length="141" mass="15070">MLVQQDIPVADEIDRLAPKKRRGNPERLVQRALIDWMRLAIPGCIVAASVNEAPAASANPYSRARFHQARKAAGVLPGMPDLTVCLPGGRVAFVEVKAAKGRVSDAQHEIHARLRGLGHLVVVARSIDDAAAAFRLAGVIA</sequence>
<dbReference type="Proteomes" id="UP000185494">
    <property type="component" value="Chromosome 2"/>
</dbReference>
<dbReference type="InterPro" id="IPR011856">
    <property type="entry name" value="tRNA_endonuc-like_dom_sf"/>
</dbReference>
<evidence type="ECO:0000256" key="1">
    <source>
        <dbReference type="ARBA" id="ARBA00001946"/>
    </source>
</evidence>
<feature type="domain" description="VRR-NUC" evidence="4">
    <location>
        <begin position="46"/>
        <end position="128"/>
    </location>
</feature>
<dbReference type="GO" id="GO:0003676">
    <property type="term" value="F:nucleic acid binding"/>
    <property type="evidence" value="ECO:0007669"/>
    <property type="project" value="InterPro"/>
</dbReference>
<evidence type="ECO:0000313" key="6">
    <source>
        <dbReference type="Proteomes" id="UP000185494"/>
    </source>
</evidence>
<proteinExistence type="predicted"/>
<keyword evidence="2" id="KW-0540">Nuclease</keyword>
<dbReference type="GO" id="GO:0016788">
    <property type="term" value="F:hydrolase activity, acting on ester bonds"/>
    <property type="evidence" value="ECO:0007669"/>
    <property type="project" value="InterPro"/>
</dbReference>
<dbReference type="Gene3D" id="3.40.1350.10">
    <property type="match status" value="1"/>
</dbReference>
<evidence type="ECO:0000256" key="3">
    <source>
        <dbReference type="ARBA" id="ARBA00022801"/>
    </source>
</evidence>
<evidence type="ECO:0000259" key="4">
    <source>
        <dbReference type="SMART" id="SM00990"/>
    </source>
</evidence>
<dbReference type="Pfam" id="PF08774">
    <property type="entry name" value="VRR_NUC"/>
    <property type="match status" value="1"/>
</dbReference>
<organism evidence="5 6">
    <name type="scientific">Roseomonas gilardii</name>
    <dbReference type="NCBI Taxonomy" id="257708"/>
    <lineage>
        <taxon>Bacteria</taxon>
        <taxon>Pseudomonadati</taxon>
        <taxon>Pseudomonadota</taxon>
        <taxon>Alphaproteobacteria</taxon>
        <taxon>Acetobacterales</taxon>
        <taxon>Roseomonadaceae</taxon>
        <taxon>Roseomonas</taxon>
    </lineage>
</organism>
<comment type="cofactor">
    <cofactor evidence="1">
        <name>Mg(2+)</name>
        <dbReference type="ChEBI" id="CHEBI:18420"/>
    </cofactor>
</comment>
<gene>
    <name evidence="5" type="ORF">RGI145_19435</name>
</gene>
<dbReference type="KEGG" id="rgi:RGI145_19435"/>
<protein>
    <recommendedName>
        <fullName evidence="4">VRR-NUC domain-containing protein</fullName>
    </recommendedName>
</protein>
<dbReference type="EMBL" id="CP015584">
    <property type="protein sequence ID" value="APT59522.1"/>
    <property type="molecule type" value="Genomic_DNA"/>
</dbReference>
<dbReference type="GO" id="GO:0004518">
    <property type="term" value="F:nuclease activity"/>
    <property type="evidence" value="ECO:0007669"/>
    <property type="project" value="UniProtKB-KW"/>
</dbReference>
<dbReference type="STRING" id="257708.RGI145_19435"/>
<reference evidence="5 6" key="1">
    <citation type="submission" date="2016-05" db="EMBL/GenBank/DDBJ databases">
        <title>Complete Genome and Methylome Analysis of Psychrotrophic Bacterial Isolates from Antarctic Lake Untersee.</title>
        <authorList>
            <person name="Fomenkov A."/>
            <person name="Akimov V.N."/>
            <person name="Vasilyeva L.V."/>
            <person name="Andersen D."/>
            <person name="Vincze T."/>
            <person name="Roberts R.J."/>
        </authorList>
    </citation>
    <scope>NUCLEOTIDE SEQUENCE [LARGE SCALE GENOMIC DNA]</scope>
    <source>
        <strain evidence="5 6">U14-5</strain>
    </source>
</reference>